<protein>
    <submittedName>
        <fullName evidence="1">DUF1824 family protein</fullName>
    </submittedName>
</protein>
<organism evidence="1 2">
    <name type="scientific">Limnofasciculus baicalensis BBK-W-15</name>
    <dbReference type="NCBI Taxonomy" id="2699891"/>
    <lineage>
        <taxon>Bacteria</taxon>
        <taxon>Bacillati</taxon>
        <taxon>Cyanobacteriota</taxon>
        <taxon>Cyanophyceae</taxon>
        <taxon>Coleofasciculales</taxon>
        <taxon>Coleofasciculaceae</taxon>
        <taxon>Limnofasciculus</taxon>
        <taxon>Limnofasciculus baicalensis</taxon>
    </lineage>
</organism>
<dbReference type="EMBL" id="JAMZMM010000170">
    <property type="protein sequence ID" value="MCP2730119.1"/>
    <property type="molecule type" value="Genomic_DNA"/>
</dbReference>
<gene>
    <name evidence="1" type="ORF">NJ959_16935</name>
</gene>
<evidence type="ECO:0000313" key="2">
    <source>
        <dbReference type="Proteomes" id="UP001204953"/>
    </source>
</evidence>
<accession>A0AAE3GTM7</accession>
<evidence type="ECO:0000313" key="1">
    <source>
        <dbReference type="EMBL" id="MCP2730119.1"/>
    </source>
</evidence>
<dbReference type="SUPFAM" id="SSF160532">
    <property type="entry name" value="Ava3019-like"/>
    <property type="match status" value="1"/>
</dbReference>
<reference evidence="1" key="1">
    <citation type="submission" date="2022-06" db="EMBL/GenBank/DDBJ databases">
        <title>New cyanobacteria of genus Symplocastrum in benthos of Lake Baikal.</title>
        <authorList>
            <person name="Sorokovikova E."/>
            <person name="Tikhonova I."/>
            <person name="Krasnopeev A."/>
            <person name="Evseev P."/>
            <person name="Gladkikh A."/>
            <person name="Belykh O."/>
        </authorList>
    </citation>
    <scope>NUCLEOTIDE SEQUENCE</scope>
    <source>
        <strain evidence="1">BBK-W-15</strain>
    </source>
</reference>
<dbReference type="AlphaFoldDB" id="A0AAE3GTM7"/>
<name>A0AAE3GTM7_9CYAN</name>
<dbReference type="Gene3D" id="3.30.360.10">
    <property type="entry name" value="Dihydrodipicolinate Reductase, domain 2"/>
    <property type="match status" value="1"/>
</dbReference>
<dbReference type="Pfam" id="PF08854">
    <property type="entry name" value="DUF1824"/>
    <property type="match status" value="1"/>
</dbReference>
<comment type="caution">
    <text evidence="1">The sequence shown here is derived from an EMBL/GenBank/DDBJ whole genome shotgun (WGS) entry which is preliminary data.</text>
</comment>
<dbReference type="InterPro" id="IPR014953">
    <property type="entry name" value="DUF1824"/>
</dbReference>
<dbReference type="RefSeq" id="WP_254012885.1">
    <property type="nucleotide sequence ID" value="NZ_JAMZMM010000170.1"/>
</dbReference>
<dbReference type="Proteomes" id="UP001204953">
    <property type="component" value="Unassembled WGS sequence"/>
</dbReference>
<keyword evidence="2" id="KW-1185">Reference proteome</keyword>
<sequence length="141" mass="15433">MSTKNPTHLTIRAAQALLKPFNCVDSKTVTSESEKAQIRQAVLLLAEHSDFQILGICADTAEQGLAALKTYSAALGYQPDLNLIPIDEPVYIKFNGNTGLCYLDSYTGKYRGVLVSCQSSFEGGINEMYGHLPIDLFENPE</sequence>
<proteinExistence type="predicted"/>